<gene>
    <name evidence="1" type="ORF">VW35_18035</name>
</gene>
<name>A0A0F5L386_9HYPH</name>
<accession>A0A0F5L386</accession>
<dbReference type="AlphaFoldDB" id="A0A0F5L386"/>
<reference evidence="1 2" key="1">
    <citation type="submission" date="2015-03" db="EMBL/GenBank/DDBJ databases">
        <authorList>
            <person name="Hassan Y.I."/>
            <person name="Lepp D."/>
            <person name="Zhou T."/>
        </authorList>
    </citation>
    <scope>NUCLEOTIDE SEQUENCE [LARGE SCALE GENOMIC DNA]</scope>
    <source>
        <strain evidence="1 2">GH2-10</strain>
    </source>
</reference>
<organism evidence="1 2">
    <name type="scientific">Devosia soli</name>
    <dbReference type="NCBI Taxonomy" id="361041"/>
    <lineage>
        <taxon>Bacteria</taxon>
        <taxon>Pseudomonadati</taxon>
        <taxon>Pseudomonadota</taxon>
        <taxon>Alphaproteobacteria</taxon>
        <taxon>Hyphomicrobiales</taxon>
        <taxon>Devosiaceae</taxon>
        <taxon>Devosia</taxon>
    </lineage>
</organism>
<evidence type="ECO:0000313" key="2">
    <source>
        <dbReference type="Proteomes" id="UP000033514"/>
    </source>
</evidence>
<keyword evidence="2" id="KW-1185">Reference proteome</keyword>
<dbReference type="PATRIC" id="fig|361041.3.peg.3016"/>
<dbReference type="Proteomes" id="UP000033514">
    <property type="component" value="Unassembled WGS sequence"/>
</dbReference>
<evidence type="ECO:0008006" key="3">
    <source>
        <dbReference type="Google" id="ProtNLM"/>
    </source>
</evidence>
<comment type="caution">
    <text evidence="1">The sequence shown here is derived from an EMBL/GenBank/DDBJ whole genome shotgun (WGS) entry which is preliminary data.</text>
</comment>
<protein>
    <recommendedName>
        <fullName evidence="3">Methionyl-tRNA formyltransferase</fullName>
    </recommendedName>
</protein>
<proteinExistence type="predicted"/>
<dbReference type="EMBL" id="LAJG01000042">
    <property type="protein sequence ID" value="KKB76659.1"/>
    <property type="molecule type" value="Genomic_DNA"/>
</dbReference>
<evidence type="ECO:0000313" key="1">
    <source>
        <dbReference type="EMBL" id="KKB76659.1"/>
    </source>
</evidence>
<sequence>MGLWEGSLALVREFKKLDGERYQLHEEVEARYATFDRDGKGFVQINTYGRADRELPGKLSQSIQLDRQGAEALVAILRKAFALS</sequence>